<dbReference type="InterPro" id="IPR000182">
    <property type="entry name" value="GNAT_dom"/>
</dbReference>
<dbReference type="Proteomes" id="UP000812982">
    <property type="component" value="Unassembled WGS sequence"/>
</dbReference>
<organism evidence="2 3">
    <name type="scientific">[Mycobacterium] fortunisiensis</name>
    <dbReference type="NCBI Taxonomy" id="2600579"/>
    <lineage>
        <taxon>Bacteria</taxon>
        <taxon>Bacillati</taxon>
        <taxon>Actinomycetota</taxon>
        <taxon>Actinomycetes</taxon>
        <taxon>Mycobacteriales</taxon>
        <taxon>Mycobacteriaceae</taxon>
        <taxon>Mycolicibacterium</taxon>
    </lineage>
</organism>
<evidence type="ECO:0000313" key="3">
    <source>
        <dbReference type="Proteomes" id="UP000812982"/>
    </source>
</evidence>
<reference evidence="2 3" key="1">
    <citation type="journal article" date="2021" name="Sci. Rep.">
        <title>Phenotypic and genomic hallmarks of a novel, potentially pathogenic rapidly growing Mycobacterium species related to the Mycobacterium fortuitum complex.</title>
        <authorList>
            <person name="Gharbi R."/>
            <person name="Khanna V."/>
            <person name="Frigui W."/>
            <person name="Mhenni B."/>
            <person name="Brosch R."/>
            <person name="Mardassi H."/>
        </authorList>
    </citation>
    <scope>NUCLEOTIDE SEQUENCE [LARGE SCALE GENOMIC DNA]</scope>
    <source>
        <strain evidence="2 3">TNTM28</strain>
    </source>
</reference>
<evidence type="ECO:0000313" key="2">
    <source>
        <dbReference type="EMBL" id="MBU9766695.1"/>
    </source>
</evidence>
<accession>A0ABS6KSS5</accession>
<name>A0ABS6KSS5_9MYCO</name>
<evidence type="ECO:0000259" key="1">
    <source>
        <dbReference type="PROSITE" id="PS51186"/>
    </source>
</evidence>
<proteinExistence type="predicted"/>
<protein>
    <submittedName>
        <fullName evidence="2">GNAT family N-acetyltransferase</fullName>
    </submittedName>
</protein>
<sequence>MSSDQLCCGVELAHRIEKAEAGLIVAATRAAGHRGAEGLVLPVAGGFACFAEAGSPMNKVVGLGFDGVPDEAVLGEIERALAGRGSGTRVELSNLADPEITAMLSGRGYRLVEFENVLGCPLGAAPPGPAVPGVQVRKADDLAAWVDVVVEGFAHPDAHLDAHPDGASVPGHEVFAADIIERAERDMEKAGAVPYIAICDGAVAGGGSMRLVDGIAQLTGAATAPAYRRRGVQAALLAARLAEAADAGCDIAVVTTAPGSQSQQNVQRRGFQLLYTRAILVKPVAAD</sequence>
<dbReference type="RefSeq" id="WP_217160639.1">
    <property type="nucleotide sequence ID" value="NZ_VOMB01000024.1"/>
</dbReference>
<keyword evidence="3" id="KW-1185">Reference proteome</keyword>
<dbReference type="EMBL" id="VOMB01000024">
    <property type="protein sequence ID" value="MBU9766695.1"/>
    <property type="molecule type" value="Genomic_DNA"/>
</dbReference>
<dbReference type="Pfam" id="PF00583">
    <property type="entry name" value="Acetyltransf_1"/>
    <property type="match status" value="1"/>
</dbReference>
<feature type="domain" description="N-acetyltransferase" evidence="1">
    <location>
        <begin position="134"/>
        <end position="285"/>
    </location>
</feature>
<comment type="caution">
    <text evidence="2">The sequence shown here is derived from an EMBL/GenBank/DDBJ whole genome shotgun (WGS) entry which is preliminary data.</text>
</comment>
<gene>
    <name evidence="2" type="ORF">FR943_23005</name>
</gene>
<dbReference type="PROSITE" id="PS51186">
    <property type="entry name" value="GNAT"/>
    <property type="match status" value="1"/>
</dbReference>